<keyword evidence="6" id="KW-0547">Nucleotide-binding</keyword>
<dbReference type="InterPro" id="IPR041062">
    <property type="entry name" value="Csm1_B"/>
</dbReference>
<dbReference type="Gene3D" id="3.30.70.270">
    <property type="match status" value="1"/>
</dbReference>
<keyword evidence="7" id="KW-0255">Endonuclease</keyword>
<dbReference type="PANTHER" id="PTHR36528">
    <property type="entry name" value="CRISPR SYSTEM SINGLE-STRAND-SPECIFIC DEOXYRIBONUCLEASE CAS10/CSM1 (SUBTYPE III-A)"/>
    <property type="match status" value="1"/>
</dbReference>
<comment type="similarity">
    <text evidence="2">Belongs to the CRISPR-associated Cas10/Csm1 family.</text>
</comment>
<protein>
    <recommendedName>
        <fullName evidence="3">CRISPR system single-strand-specific deoxyribonuclease Cas10/Csm1 (subtype III-A)</fullName>
    </recommendedName>
    <alternativeName>
        <fullName evidence="12">Cyclic oligoadenylate synthase</fullName>
    </alternativeName>
</protein>
<keyword evidence="9" id="KW-0269">Exonuclease</keyword>
<dbReference type="Pfam" id="PF01966">
    <property type="entry name" value="HD"/>
    <property type="match status" value="1"/>
</dbReference>
<dbReference type="InterPro" id="IPR048693">
    <property type="entry name" value="Cmr2-like_C"/>
</dbReference>
<dbReference type="SUPFAM" id="SSF109604">
    <property type="entry name" value="HD-domain/PDEase-like"/>
    <property type="match status" value="1"/>
</dbReference>
<keyword evidence="11" id="KW-0051">Antiviral defense</keyword>
<dbReference type="GO" id="GO:0004519">
    <property type="term" value="F:endonuclease activity"/>
    <property type="evidence" value="ECO:0007669"/>
    <property type="project" value="UniProtKB-KW"/>
</dbReference>
<name>A0A923SRV5_9FIRM</name>
<dbReference type="GO" id="GO:0051607">
    <property type="term" value="P:defense response to virus"/>
    <property type="evidence" value="ECO:0007669"/>
    <property type="project" value="UniProtKB-KW"/>
</dbReference>
<evidence type="ECO:0000313" key="14">
    <source>
        <dbReference type="EMBL" id="MBC6679709.1"/>
    </source>
</evidence>
<evidence type="ECO:0000256" key="4">
    <source>
        <dbReference type="ARBA" id="ARBA00022679"/>
    </source>
</evidence>
<evidence type="ECO:0000313" key="15">
    <source>
        <dbReference type="Proteomes" id="UP000602647"/>
    </source>
</evidence>
<dbReference type="Proteomes" id="UP000602647">
    <property type="component" value="Unassembled WGS sequence"/>
</dbReference>
<dbReference type="PANTHER" id="PTHR36528:SF1">
    <property type="entry name" value="CRISPR SYSTEM SINGLE-STRAND-SPECIFIC DEOXYRIBONUCLEASE CAS10_CSM1 (SUBTYPE III-A)"/>
    <property type="match status" value="1"/>
</dbReference>
<keyword evidence="4" id="KW-0808">Transferase</keyword>
<dbReference type="GO" id="GO:0004527">
    <property type="term" value="F:exonuclease activity"/>
    <property type="evidence" value="ECO:0007669"/>
    <property type="project" value="UniProtKB-KW"/>
</dbReference>
<evidence type="ECO:0000256" key="8">
    <source>
        <dbReference type="ARBA" id="ARBA00022801"/>
    </source>
</evidence>
<keyword evidence="5" id="KW-0540">Nuclease</keyword>
<evidence type="ECO:0000256" key="3">
    <source>
        <dbReference type="ARBA" id="ARBA00014333"/>
    </source>
</evidence>
<dbReference type="Pfam" id="PF22335">
    <property type="entry name" value="Cas10-Cmr2_palm2"/>
    <property type="match status" value="1"/>
</dbReference>
<accession>A0A923SRV5</accession>
<dbReference type="CDD" id="cd09680">
    <property type="entry name" value="Cas10_III"/>
    <property type="match status" value="1"/>
</dbReference>
<keyword evidence="10" id="KW-0067">ATP-binding</keyword>
<evidence type="ECO:0000256" key="1">
    <source>
        <dbReference type="ARBA" id="ARBA00001968"/>
    </source>
</evidence>
<dbReference type="GO" id="GO:0016740">
    <property type="term" value="F:transferase activity"/>
    <property type="evidence" value="ECO:0007669"/>
    <property type="project" value="UniProtKB-KW"/>
</dbReference>
<evidence type="ECO:0000256" key="2">
    <source>
        <dbReference type="ARBA" id="ARBA00005700"/>
    </source>
</evidence>
<evidence type="ECO:0000256" key="6">
    <source>
        <dbReference type="ARBA" id="ARBA00022741"/>
    </source>
</evidence>
<comment type="cofactor">
    <cofactor evidence="1">
        <name>a divalent metal cation</name>
        <dbReference type="ChEBI" id="CHEBI:60240"/>
    </cofactor>
</comment>
<dbReference type="InterPro" id="IPR006674">
    <property type="entry name" value="HD_domain"/>
</dbReference>
<dbReference type="InterPro" id="IPR043128">
    <property type="entry name" value="Rev_trsase/Diguanyl_cyclase"/>
</dbReference>
<dbReference type="PROSITE" id="PS50887">
    <property type="entry name" value="GGDEF"/>
    <property type="match status" value="1"/>
</dbReference>
<dbReference type="InterPro" id="IPR000160">
    <property type="entry name" value="GGDEF_dom"/>
</dbReference>
<evidence type="ECO:0000256" key="7">
    <source>
        <dbReference type="ARBA" id="ARBA00022759"/>
    </source>
</evidence>
<dbReference type="InterPro" id="IPR052117">
    <property type="entry name" value="Cas10/Csm1_subtype-III-A"/>
</dbReference>
<dbReference type="Gene3D" id="1.10.3210.10">
    <property type="entry name" value="Hypothetical protein af1432"/>
    <property type="match status" value="1"/>
</dbReference>
<organism evidence="14 15">
    <name type="scientific">Zhenpiania hominis</name>
    <dbReference type="NCBI Taxonomy" id="2763644"/>
    <lineage>
        <taxon>Bacteria</taxon>
        <taxon>Bacillati</taxon>
        <taxon>Bacillota</taxon>
        <taxon>Clostridia</taxon>
        <taxon>Peptostreptococcales</taxon>
        <taxon>Anaerovoracaceae</taxon>
        <taxon>Zhenpiania</taxon>
    </lineage>
</organism>
<proteinExistence type="inferred from homology"/>
<evidence type="ECO:0000256" key="10">
    <source>
        <dbReference type="ARBA" id="ARBA00022840"/>
    </source>
</evidence>
<evidence type="ECO:0000256" key="11">
    <source>
        <dbReference type="ARBA" id="ARBA00023118"/>
    </source>
</evidence>
<dbReference type="Pfam" id="PF18211">
    <property type="entry name" value="Csm1_B"/>
    <property type="match status" value="1"/>
</dbReference>
<keyword evidence="8" id="KW-0378">Hydrolase</keyword>
<dbReference type="AlphaFoldDB" id="A0A923SRV5"/>
<dbReference type="EMBL" id="JACRYT010000006">
    <property type="protein sequence ID" value="MBC6679709.1"/>
    <property type="molecule type" value="Genomic_DNA"/>
</dbReference>
<evidence type="ECO:0000256" key="9">
    <source>
        <dbReference type="ARBA" id="ARBA00022839"/>
    </source>
</evidence>
<dbReference type="InterPro" id="IPR054767">
    <property type="entry name" value="Cas10-Cmr2_palm2"/>
</dbReference>
<evidence type="ECO:0000259" key="13">
    <source>
        <dbReference type="PROSITE" id="PS50887"/>
    </source>
</evidence>
<feature type="domain" description="GGDEF" evidence="13">
    <location>
        <begin position="510"/>
        <end position="657"/>
    </location>
</feature>
<dbReference type="InterPro" id="IPR013408">
    <property type="entry name" value="Cas10/Csm1"/>
</dbReference>
<evidence type="ECO:0000256" key="5">
    <source>
        <dbReference type="ARBA" id="ARBA00022722"/>
    </source>
</evidence>
<evidence type="ECO:0000256" key="12">
    <source>
        <dbReference type="ARBA" id="ARBA00032922"/>
    </source>
</evidence>
<reference evidence="14" key="1">
    <citation type="submission" date="2020-08" db="EMBL/GenBank/DDBJ databases">
        <title>Genome public.</title>
        <authorList>
            <person name="Liu C."/>
            <person name="Sun Q."/>
        </authorList>
    </citation>
    <scope>NUCLEOTIDE SEQUENCE</scope>
    <source>
        <strain evidence="14">BX12</strain>
    </source>
</reference>
<dbReference type="RefSeq" id="WP_187302815.1">
    <property type="nucleotide sequence ID" value="NZ_JACRYT010000006.1"/>
</dbReference>
<keyword evidence="15" id="KW-1185">Reference proteome</keyword>
<dbReference type="NCBIfam" id="TIGR02578">
    <property type="entry name" value="cas_TM1811_Csm1"/>
    <property type="match status" value="1"/>
</dbReference>
<sequence length="778" mass="89567">MDKRKLEIVVGGLFHDIGKPLYRYLDQRNHSLSGYDWLKEIGIEDEEILRQVRYHHAAYLKKAEIPDDSLAYITYWADNVAAGVDRREEALSENSTPYARDLPLSSIFNILNGNHQNYVYSTVLPSDEREIIYPEEKINALEESDYGKIIENIRNVLKGMEWKDEYINSLLEVMEANLSYIPSSTSTTQIADVSLYDHVKITAAVGSCILDYTKEKQITDFRKALFKEGKVFYDEEAFLLCSMDISGIQNFIYTITASRALKNLRARSFYLEIMMEHIVDQLLSKLELSRANLIYTGGGHAYLLLPNTKTCRANVNEFEKHLNEWLRDNFDTALYMAIGYVPCSANQLMNEPKGEGTYRGIFHKVSSILSEKKAHRYNGDDIRILNGQTQGEHERECKVCGRSDRLVNDDRCEICYGLETLANDIMEKDFVVILSQKPEISAVILPGGCYMIMEDEKQLTNRMKNDPYYVRTYGKNRMFTGVHIATKLWTGDYKSAKEFSELAGAATGARRLGVLRADVDNLGQAFVAGFDEDHVSLSRTAAFSRKLSVFFKLYINTVLRNPQFVLGDKQSEYRNALIVYSGGDDVFVVGSWDDMIGFAIDLNDSLKRFSQGTLKISAGIGMFHEKYPISAMAYETGRLEECSKSKDEKNSITLFYPEEQRMGESSTYGWDELKEQVIGEKLTLLQNYFKKIPEKGNSMLYKMLGFIRNKDKDRINLARYAYLLARIEPEKDDTPERKELYQEFSQKMYKWIQNEEDTKQLITAIYLFVYLNRKKEEK</sequence>
<gene>
    <name evidence="14" type="primary">cas10</name>
    <name evidence="14" type="ORF">H9L42_07700</name>
</gene>
<dbReference type="GO" id="GO:0005524">
    <property type="term" value="F:ATP binding"/>
    <property type="evidence" value="ECO:0007669"/>
    <property type="project" value="UniProtKB-KW"/>
</dbReference>
<dbReference type="Pfam" id="PF20824">
    <property type="entry name" value="Cmr2_hel_dom2"/>
    <property type="match status" value="1"/>
</dbReference>
<comment type="caution">
    <text evidence="14">The sequence shown here is derived from an EMBL/GenBank/DDBJ whole genome shotgun (WGS) entry which is preliminary data.</text>
</comment>